<dbReference type="SUPFAM" id="SSF160443">
    <property type="entry name" value="SMR domain-like"/>
    <property type="match status" value="1"/>
</dbReference>
<protein>
    <submittedName>
        <fullName evidence="3">DNA mismatch repair protein MutS</fullName>
    </submittedName>
</protein>
<feature type="region of interest" description="Disordered" evidence="1">
    <location>
        <begin position="45"/>
        <end position="96"/>
    </location>
</feature>
<evidence type="ECO:0000256" key="1">
    <source>
        <dbReference type="SAM" id="MobiDB-lite"/>
    </source>
</evidence>
<evidence type="ECO:0000313" key="3">
    <source>
        <dbReference type="EMBL" id="PNG25850.1"/>
    </source>
</evidence>
<dbReference type="OrthoDB" id="7165597at2"/>
<evidence type="ECO:0000259" key="2">
    <source>
        <dbReference type="PROSITE" id="PS50828"/>
    </source>
</evidence>
<gene>
    <name evidence="3" type="ORF">CR492_10940</name>
</gene>
<name>A0A2J7TGF5_METSI</name>
<accession>A0A2J7TGF5</accession>
<dbReference type="PANTHER" id="PTHR35562">
    <property type="entry name" value="DNA ENDONUCLEASE SMRA-RELATED"/>
    <property type="match status" value="1"/>
</dbReference>
<dbReference type="PANTHER" id="PTHR35562:SF2">
    <property type="entry name" value="DNA ENDONUCLEASE SMRA-RELATED"/>
    <property type="match status" value="1"/>
</dbReference>
<dbReference type="PROSITE" id="PS50828">
    <property type="entry name" value="SMR"/>
    <property type="match status" value="1"/>
</dbReference>
<reference evidence="3 4" key="1">
    <citation type="submission" date="2017-10" db="EMBL/GenBank/DDBJ databases">
        <title>Genome announcement of Methylocella silvestris TVC from permafrost.</title>
        <authorList>
            <person name="Wang J."/>
            <person name="Geng K."/>
            <person name="Ul-Haque F."/>
            <person name="Crombie A.T."/>
            <person name="Street L.E."/>
            <person name="Wookey P.A."/>
            <person name="Murrell J.C."/>
            <person name="Pratscher J."/>
        </authorList>
    </citation>
    <scope>NUCLEOTIDE SEQUENCE [LARGE SCALE GENOMIC DNA]</scope>
    <source>
        <strain evidence="3 4">TVC</strain>
    </source>
</reference>
<dbReference type="EMBL" id="PDZR01000011">
    <property type="protein sequence ID" value="PNG25850.1"/>
    <property type="molecule type" value="Genomic_DNA"/>
</dbReference>
<dbReference type="SMART" id="SM00463">
    <property type="entry name" value="SMR"/>
    <property type="match status" value="1"/>
</dbReference>
<proteinExistence type="predicted"/>
<feature type="compositionally biased region" description="Low complexity" evidence="1">
    <location>
        <begin position="61"/>
        <end position="77"/>
    </location>
</feature>
<dbReference type="InterPro" id="IPR002625">
    <property type="entry name" value="Smr_dom"/>
</dbReference>
<evidence type="ECO:0000313" key="4">
    <source>
        <dbReference type="Proteomes" id="UP000236286"/>
    </source>
</evidence>
<dbReference type="Pfam" id="PF01713">
    <property type="entry name" value="Smr"/>
    <property type="match status" value="1"/>
</dbReference>
<feature type="domain" description="Smr" evidence="2">
    <location>
        <begin position="116"/>
        <end position="203"/>
    </location>
</feature>
<dbReference type="Proteomes" id="UP000236286">
    <property type="component" value="Unassembled WGS sequence"/>
</dbReference>
<dbReference type="InterPro" id="IPR036063">
    <property type="entry name" value="Smr_dom_sf"/>
</dbReference>
<sequence>MRRRGRRKGCAAVKESAPPVGRGRLRRLSDEEIALWLAVTKTISPRPNSILPEPAKPKPETAPGVAPPVAASPKGASTKSREAIPAATASTPPLAPLERRLRQKLSRGRMAPDAAIDLHGLRAHEASLALRHFLVRAQLDGAKIVLVVTGKGRGGAAGEEEAGVLRRSVPHWLRAHDYASIVVGFEEASRPHGGAGALYVRIRRPRLRRD</sequence>
<dbReference type="RefSeq" id="WP_102843790.1">
    <property type="nucleotide sequence ID" value="NZ_PDZR01000011.1"/>
</dbReference>
<organism evidence="3 4">
    <name type="scientific">Methylocella silvestris</name>
    <dbReference type="NCBI Taxonomy" id="199596"/>
    <lineage>
        <taxon>Bacteria</taxon>
        <taxon>Pseudomonadati</taxon>
        <taxon>Pseudomonadota</taxon>
        <taxon>Alphaproteobacteria</taxon>
        <taxon>Hyphomicrobiales</taxon>
        <taxon>Beijerinckiaceae</taxon>
        <taxon>Methylocella</taxon>
    </lineage>
</organism>
<dbReference type="AlphaFoldDB" id="A0A2J7TGF5"/>
<feature type="region of interest" description="Disordered" evidence="1">
    <location>
        <begin position="1"/>
        <end position="25"/>
    </location>
</feature>
<dbReference type="Gene3D" id="3.30.1370.110">
    <property type="match status" value="1"/>
</dbReference>
<comment type="caution">
    <text evidence="3">The sequence shown here is derived from an EMBL/GenBank/DDBJ whole genome shotgun (WGS) entry which is preliminary data.</text>
</comment>